<organism evidence="2 3">
    <name type="scientific">Nocardioides ginsengisoli</name>
    <dbReference type="NCBI Taxonomy" id="363868"/>
    <lineage>
        <taxon>Bacteria</taxon>
        <taxon>Bacillati</taxon>
        <taxon>Actinomycetota</taxon>
        <taxon>Actinomycetes</taxon>
        <taxon>Propionibacteriales</taxon>
        <taxon>Nocardioidaceae</taxon>
        <taxon>Nocardioides</taxon>
    </lineage>
</organism>
<keyword evidence="1" id="KW-0732">Signal</keyword>
<proteinExistence type="predicted"/>
<feature type="signal peptide" evidence="1">
    <location>
        <begin position="1"/>
        <end position="20"/>
    </location>
</feature>
<protein>
    <recommendedName>
        <fullName evidence="4">Secreted protein</fullName>
    </recommendedName>
</protein>
<keyword evidence="3" id="KW-1185">Reference proteome</keyword>
<evidence type="ECO:0000256" key="1">
    <source>
        <dbReference type="SAM" id="SignalP"/>
    </source>
</evidence>
<evidence type="ECO:0000313" key="3">
    <source>
        <dbReference type="Proteomes" id="UP001597229"/>
    </source>
</evidence>
<evidence type="ECO:0008006" key="4">
    <source>
        <dbReference type="Google" id="ProtNLM"/>
    </source>
</evidence>
<feature type="chain" id="PRO_5046440237" description="Secreted protein" evidence="1">
    <location>
        <begin position="21"/>
        <end position="150"/>
    </location>
</feature>
<accession>A0ABW3W2G7</accession>
<gene>
    <name evidence="2" type="ORF">ACFQ3F_16650</name>
</gene>
<sequence length="150" mass="16744">MLKKAVLATALAMASILAFAGSASASTVWDYYDDSAGRAQGYFRYVDCDAQGNESYQYRCQGSDFDGLLQLSDYGLDGRPTRVQVHTRIGGTWHSYLDRWLPDGAKNIRWASGSFQPVGALIRVKLCIYKADYATLINCTTRYTTNSYYN</sequence>
<name>A0ABW3W2G7_9ACTN</name>
<comment type="caution">
    <text evidence="2">The sequence shown here is derived from an EMBL/GenBank/DDBJ whole genome shotgun (WGS) entry which is preliminary data.</text>
</comment>
<reference evidence="3" key="1">
    <citation type="journal article" date="2019" name="Int. J. Syst. Evol. Microbiol.">
        <title>The Global Catalogue of Microorganisms (GCM) 10K type strain sequencing project: providing services to taxonomists for standard genome sequencing and annotation.</title>
        <authorList>
            <consortium name="The Broad Institute Genomics Platform"/>
            <consortium name="The Broad Institute Genome Sequencing Center for Infectious Disease"/>
            <person name="Wu L."/>
            <person name="Ma J."/>
        </authorList>
    </citation>
    <scope>NUCLEOTIDE SEQUENCE [LARGE SCALE GENOMIC DNA]</scope>
    <source>
        <strain evidence="3">CCUG 52478</strain>
    </source>
</reference>
<evidence type="ECO:0000313" key="2">
    <source>
        <dbReference type="EMBL" id="MFD1249432.1"/>
    </source>
</evidence>
<dbReference type="Proteomes" id="UP001597229">
    <property type="component" value="Unassembled WGS sequence"/>
</dbReference>
<dbReference type="RefSeq" id="WP_367919778.1">
    <property type="nucleotide sequence ID" value="NZ_BAABAC010000024.1"/>
</dbReference>
<dbReference type="EMBL" id="JBHTLX010000021">
    <property type="protein sequence ID" value="MFD1249432.1"/>
    <property type="molecule type" value="Genomic_DNA"/>
</dbReference>